<dbReference type="RefSeq" id="WP_134383659.1">
    <property type="nucleotide sequence ID" value="NZ_BMWW01000007.1"/>
</dbReference>
<feature type="compositionally biased region" description="Basic and acidic residues" evidence="1">
    <location>
        <begin position="38"/>
        <end position="58"/>
    </location>
</feature>
<evidence type="ECO:0000313" key="3">
    <source>
        <dbReference type="Proteomes" id="UP000294359"/>
    </source>
</evidence>
<dbReference type="EMBL" id="CP038026">
    <property type="protein sequence ID" value="QBQ35420.1"/>
    <property type="molecule type" value="Genomic_DNA"/>
</dbReference>
<name>A0ABX5S804_9BURK</name>
<feature type="region of interest" description="Disordered" evidence="1">
    <location>
        <begin position="1"/>
        <end position="61"/>
    </location>
</feature>
<dbReference type="Proteomes" id="UP000294359">
    <property type="component" value="Chromosome"/>
</dbReference>
<feature type="compositionally biased region" description="Pro residues" evidence="1">
    <location>
        <begin position="26"/>
        <end position="37"/>
    </location>
</feature>
<gene>
    <name evidence="2" type="ORF">E1742_04000</name>
</gene>
<protein>
    <submittedName>
        <fullName evidence="2">Uncharacterized protein</fullName>
    </submittedName>
</protein>
<sequence length="133" mass="14001">MMKKPELPPAPPPSAGPRPTAVTTPAPKPPRPVPPARLEPHAPADNDRLCDPPVRHEPIIGSGDRAHHLALVAGTAAVALRPPRAATAERLQALRPASRQACERRCGKAGQCDPASPFGCGGEYCLGFEGRLY</sequence>
<accession>A0ABX5S804</accession>
<evidence type="ECO:0000256" key="1">
    <source>
        <dbReference type="SAM" id="MobiDB-lite"/>
    </source>
</evidence>
<proteinExistence type="predicted"/>
<feature type="compositionally biased region" description="Pro residues" evidence="1">
    <location>
        <begin position="7"/>
        <end position="16"/>
    </location>
</feature>
<evidence type="ECO:0000313" key="2">
    <source>
        <dbReference type="EMBL" id="QBQ35420.1"/>
    </source>
</evidence>
<organism evidence="2 3">
    <name type="scientific">Pseudoduganella plicata</name>
    <dbReference type="NCBI Taxonomy" id="321984"/>
    <lineage>
        <taxon>Bacteria</taxon>
        <taxon>Pseudomonadati</taxon>
        <taxon>Pseudomonadota</taxon>
        <taxon>Betaproteobacteria</taxon>
        <taxon>Burkholderiales</taxon>
        <taxon>Oxalobacteraceae</taxon>
        <taxon>Telluria group</taxon>
        <taxon>Pseudoduganella</taxon>
    </lineage>
</organism>
<keyword evidence="3" id="KW-1185">Reference proteome</keyword>
<reference evidence="2 3" key="1">
    <citation type="submission" date="2019-03" db="EMBL/GenBank/DDBJ databases">
        <title>Draft Genome Sequences of Six Type Strains of the Genus Massilia.</title>
        <authorList>
            <person name="Miess H."/>
            <person name="Frediansyhah A."/>
            <person name="Gross H."/>
        </authorList>
    </citation>
    <scope>NUCLEOTIDE SEQUENCE [LARGE SCALE GENOMIC DNA]</scope>
    <source>
        <strain evidence="2 3">DSM 17505</strain>
    </source>
</reference>